<dbReference type="AlphaFoldDB" id="A0A1F6A3X2"/>
<evidence type="ECO:0000256" key="6">
    <source>
        <dbReference type="ARBA" id="ARBA00022884"/>
    </source>
</evidence>
<dbReference type="GO" id="GO:0008186">
    <property type="term" value="F:ATP-dependent activity, acting on RNA"/>
    <property type="evidence" value="ECO:0007669"/>
    <property type="project" value="UniProtKB-UniRule"/>
</dbReference>
<keyword evidence="6 9" id="KW-0694">RNA-binding</keyword>
<keyword evidence="2 9" id="KW-0547">Nucleotide-binding</keyword>
<evidence type="ECO:0000256" key="7">
    <source>
        <dbReference type="ARBA" id="ARBA00023015"/>
    </source>
</evidence>
<dbReference type="SMART" id="SM00382">
    <property type="entry name" value="AAA"/>
    <property type="match status" value="1"/>
</dbReference>
<evidence type="ECO:0000256" key="11">
    <source>
        <dbReference type="PROSITE-ProRule" id="PRU01203"/>
    </source>
</evidence>
<dbReference type="NCBIfam" id="NF006886">
    <property type="entry name" value="PRK09376.1"/>
    <property type="match status" value="1"/>
</dbReference>
<dbReference type="InterPro" id="IPR041703">
    <property type="entry name" value="Rho_factor_ATP-bd"/>
</dbReference>
<dbReference type="GO" id="GO:0016787">
    <property type="term" value="F:hydrolase activity"/>
    <property type="evidence" value="ECO:0007669"/>
    <property type="project" value="UniProtKB-KW"/>
</dbReference>
<evidence type="ECO:0000313" key="13">
    <source>
        <dbReference type="EMBL" id="OGG19438.1"/>
    </source>
</evidence>
<dbReference type="GO" id="GO:0005524">
    <property type="term" value="F:ATP binding"/>
    <property type="evidence" value="ECO:0007669"/>
    <property type="project" value="UniProtKB-UniRule"/>
</dbReference>
<dbReference type="GO" id="GO:0003723">
    <property type="term" value="F:RNA binding"/>
    <property type="evidence" value="ECO:0007669"/>
    <property type="project" value="UniProtKB-UniRule"/>
</dbReference>
<feature type="domain" description="Rho RNA-BD" evidence="12">
    <location>
        <begin position="94"/>
        <end position="166"/>
    </location>
</feature>
<dbReference type="SMART" id="SM00357">
    <property type="entry name" value="CSP"/>
    <property type="match status" value="1"/>
</dbReference>
<gene>
    <name evidence="9" type="primary">rho</name>
    <name evidence="13" type="ORF">A2721_02845</name>
</gene>
<dbReference type="InterPro" id="IPR004665">
    <property type="entry name" value="Term_rho"/>
</dbReference>
<evidence type="ECO:0000259" key="12">
    <source>
        <dbReference type="PROSITE" id="PS51856"/>
    </source>
</evidence>
<evidence type="ECO:0000256" key="9">
    <source>
        <dbReference type="HAMAP-Rule" id="MF_01884"/>
    </source>
</evidence>
<dbReference type="Pfam" id="PF07497">
    <property type="entry name" value="Rho_RNA_bind"/>
    <property type="match status" value="1"/>
</dbReference>
<evidence type="ECO:0000313" key="14">
    <source>
        <dbReference type="Proteomes" id="UP000177871"/>
    </source>
</evidence>
<dbReference type="GO" id="GO:0004386">
    <property type="term" value="F:helicase activity"/>
    <property type="evidence" value="ECO:0007669"/>
    <property type="project" value="UniProtKB-UniRule"/>
</dbReference>
<dbReference type="SUPFAM" id="SSF50249">
    <property type="entry name" value="Nucleic acid-binding proteins"/>
    <property type="match status" value="1"/>
</dbReference>
<keyword evidence="5 9" id="KW-0067">ATP-binding</keyword>
<comment type="subunit">
    <text evidence="9">Homohexamer. The homohexamer assembles into an open ring structure.</text>
</comment>
<dbReference type="GO" id="GO:0006353">
    <property type="term" value="P:DNA-templated transcription termination"/>
    <property type="evidence" value="ECO:0007669"/>
    <property type="project" value="UniProtKB-UniRule"/>
</dbReference>
<comment type="similarity">
    <text evidence="9 11">Belongs to the Rho family.</text>
</comment>
<evidence type="ECO:0000256" key="2">
    <source>
        <dbReference type="ARBA" id="ARBA00022741"/>
    </source>
</evidence>
<dbReference type="SUPFAM" id="SSF52540">
    <property type="entry name" value="P-loop containing nucleoside triphosphate hydrolases"/>
    <property type="match status" value="1"/>
</dbReference>
<feature type="binding site" evidence="9">
    <location>
        <position position="252"/>
    </location>
    <ligand>
        <name>ATP</name>
        <dbReference type="ChEBI" id="CHEBI:30616"/>
    </ligand>
</feature>
<evidence type="ECO:0000256" key="8">
    <source>
        <dbReference type="ARBA" id="ARBA00023163"/>
    </source>
</evidence>
<dbReference type="Gene3D" id="3.40.50.300">
    <property type="entry name" value="P-loop containing nucleotide triphosphate hydrolases"/>
    <property type="match status" value="1"/>
</dbReference>
<keyword evidence="3 9" id="KW-0378">Hydrolase</keyword>
<reference evidence="13 14" key="1">
    <citation type="journal article" date="2016" name="Nat. Commun.">
        <title>Thousands of microbial genomes shed light on interconnected biogeochemical processes in an aquifer system.</title>
        <authorList>
            <person name="Anantharaman K."/>
            <person name="Brown C.T."/>
            <person name="Hug L.A."/>
            <person name="Sharon I."/>
            <person name="Castelle C.J."/>
            <person name="Probst A.J."/>
            <person name="Thomas B.C."/>
            <person name="Singh A."/>
            <person name="Wilkins M.J."/>
            <person name="Karaoz U."/>
            <person name="Brodie E.L."/>
            <person name="Williams K.H."/>
            <person name="Hubbard S.S."/>
            <person name="Banfield J.F."/>
        </authorList>
    </citation>
    <scope>NUCLEOTIDE SEQUENCE [LARGE SCALE GENOMIC DNA]</scope>
</reference>
<keyword evidence="7 9" id="KW-0805">Transcription regulation</keyword>
<dbReference type="PANTHER" id="PTHR46425:SF1">
    <property type="entry name" value="TRANSCRIPTION TERMINATION FACTOR RHO"/>
    <property type="match status" value="1"/>
</dbReference>
<keyword evidence="4 9" id="KW-0347">Helicase</keyword>
<evidence type="ECO:0000256" key="3">
    <source>
        <dbReference type="ARBA" id="ARBA00022801"/>
    </source>
</evidence>
<sequence>MTLVASSNFRPTLGVRRTRRPVFRTGDLPRPTPPGLGSELRSGGGQFDVRDLVGGPGSGVGTSNQGQEQGFPVGANTYFAGNYPHDLNDASIQTMELSGVLDVWPEGHGYLRPKFVPSDKDVYISSSQIRRFNLRAGDWVTGVGRAPKETERYYGLLRVDKVNGKAAEEALNRPMFDDLTPIYPDRQLVLETGQTPLSTRIIDLVAPIGRGQRGLIVSPPKAGKTWLLKEIANAVTTNYPDYHLMIALVGERPEEVTDITRNTKAEVIASNFDQTPAEQVRVAEVTLERAKRLVEIGGNVVVLLDSITRLARAYNLSIPPSGRTLSGGFDPAALFPPKQFLGAARCVEDGGSLTIIGTALVDTDSRMDDLIYEEFKGTGNMELHLDRKLAEKRIYPAIDAGRSGTRNFERLVSPERLRQLDTLIKMLHLLSDYERTEMLIERLSKTKSNEEFLQSLSAGA</sequence>
<dbReference type="InterPro" id="IPR011129">
    <property type="entry name" value="CSD"/>
</dbReference>
<dbReference type="InterPro" id="IPR012340">
    <property type="entry name" value="NA-bd_OB-fold"/>
</dbReference>
<name>A0A1F6A3X2_9BACT</name>
<dbReference type="PANTHER" id="PTHR46425">
    <property type="entry name" value="TRANSCRIPTION TERMINATION FACTOR RHO"/>
    <property type="match status" value="1"/>
</dbReference>
<dbReference type="STRING" id="1798381.A2721_02845"/>
<dbReference type="Pfam" id="PF00006">
    <property type="entry name" value="ATP-synt_ab"/>
    <property type="match status" value="1"/>
</dbReference>
<evidence type="ECO:0000256" key="1">
    <source>
        <dbReference type="ARBA" id="ARBA00022472"/>
    </source>
</evidence>
<evidence type="ECO:0000256" key="4">
    <source>
        <dbReference type="ARBA" id="ARBA00022806"/>
    </source>
</evidence>
<comment type="function">
    <text evidence="9">Facilitates transcription termination by a mechanism that involves Rho binding to the nascent RNA, activation of Rho's RNA-dependent ATPase activity, and release of the mRNA from the DNA template.</text>
</comment>
<dbReference type="InterPro" id="IPR000194">
    <property type="entry name" value="ATPase_F1/V1/A1_a/bsu_nucl-bd"/>
</dbReference>
<keyword evidence="1 9" id="KW-0806">Transcription termination</keyword>
<dbReference type="EMBL" id="MFJK01000007">
    <property type="protein sequence ID" value="OGG19438.1"/>
    <property type="molecule type" value="Genomic_DNA"/>
</dbReference>
<keyword evidence="8 9" id="KW-0804">Transcription</keyword>
<dbReference type="Gene3D" id="2.40.50.140">
    <property type="entry name" value="Nucleic acid-binding proteins"/>
    <property type="match status" value="1"/>
</dbReference>
<comment type="caution">
    <text evidence="9">Lacks conserved residue(s) required for the propagation of feature annotation.</text>
</comment>
<dbReference type="CDD" id="cd01128">
    <property type="entry name" value="rho_factor_C"/>
    <property type="match status" value="1"/>
</dbReference>
<feature type="binding site" evidence="9">
    <location>
        <begin position="209"/>
        <end position="214"/>
    </location>
    <ligand>
        <name>ATP</name>
        <dbReference type="ChEBI" id="CHEBI:30616"/>
    </ligand>
</feature>
<accession>A0A1F6A3X2</accession>
<dbReference type="InterPro" id="IPR027417">
    <property type="entry name" value="P-loop_NTPase"/>
</dbReference>
<protein>
    <recommendedName>
        <fullName evidence="9 10">Transcription termination factor Rho</fullName>
        <ecNumber evidence="9 10">3.6.4.-</ecNumber>
    </recommendedName>
    <alternativeName>
        <fullName evidence="9">ATP-dependent helicase Rho</fullName>
    </alternativeName>
</protein>
<organism evidence="13 14">
    <name type="scientific">Candidatus Gottesmanbacteria bacterium RIFCSPHIGHO2_01_FULL_47_48</name>
    <dbReference type="NCBI Taxonomy" id="1798381"/>
    <lineage>
        <taxon>Bacteria</taxon>
        <taxon>Candidatus Gottesmaniibacteriota</taxon>
    </lineage>
</organism>
<dbReference type="InterPro" id="IPR003593">
    <property type="entry name" value="AAA+_ATPase"/>
</dbReference>
<feature type="binding site" evidence="9">
    <location>
        <begin position="221"/>
        <end position="226"/>
    </location>
    <ligand>
        <name>ATP</name>
        <dbReference type="ChEBI" id="CHEBI:30616"/>
    </ligand>
</feature>
<dbReference type="InterPro" id="IPR011113">
    <property type="entry name" value="Rho_RNA-bd"/>
</dbReference>
<dbReference type="CDD" id="cd04459">
    <property type="entry name" value="Rho_CSD"/>
    <property type="match status" value="1"/>
</dbReference>
<comment type="caution">
    <text evidence="13">The sequence shown here is derived from an EMBL/GenBank/DDBJ whole genome shotgun (WGS) entry which is preliminary data.</text>
</comment>
<dbReference type="PROSITE" id="PS51856">
    <property type="entry name" value="RHO_RNA_BD"/>
    <property type="match status" value="1"/>
</dbReference>
<dbReference type="Proteomes" id="UP000177871">
    <property type="component" value="Unassembled WGS sequence"/>
</dbReference>
<evidence type="ECO:0000256" key="5">
    <source>
        <dbReference type="ARBA" id="ARBA00022840"/>
    </source>
</evidence>
<dbReference type="NCBIfam" id="TIGR00767">
    <property type="entry name" value="rho"/>
    <property type="match status" value="1"/>
</dbReference>
<evidence type="ECO:0000256" key="10">
    <source>
        <dbReference type="NCBIfam" id="TIGR00767"/>
    </source>
</evidence>
<dbReference type="EC" id="3.6.4.-" evidence="9 10"/>
<dbReference type="HAMAP" id="MF_01884">
    <property type="entry name" value="Rho"/>
    <property type="match status" value="1"/>
</dbReference>
<proteinExistence type="inferred from homology"/>